<dbReference type="InterPro" id="IPR025641">
    <property type="entry name" value="DUF4340"/>
</dbReference>
<dbReference type="EMBL" id="VAUV01000018">
    <property type="protein sequence ID" value="TLD68846.1"/>
    <property type="molecule type" value="Genomic_DNA"/>
</dbReference>
<keyword evidence="3" id="KW-1185">Reference proteome</keyword>
<evidence type="ECO:0000313" key="2">
    <source>
        <dbReference type="EMBL" id="TLD68846.1"/>
    </source>
</evidence>
<sequence>MRLSTTLLLLVLVAGLLIFIIAVEHEAPGTQEKLERQIRPFSFQPDEAFQIEMNTGEDQITLQRTPSGWLIEQPIKDHANPDKIKTLLEAAANLEWLQTFQRKDLGRGDLSDSGLNDSAPLFTIKNDKGETLATLRLGAASAIEGAIYATSDPNPEPQSLHLTRSPLSNLLPINAAEWRDQRLLRVKADNVLSLSLDTATSAMEFERDPATRSWNLIKPLRTRASNERVNAILGAILNLESSPPQPNTPKPGDSTLAPLVIRITTTNDTKPKEITLQANADPTQPVRAEINDRPDHYQTTNKAHDLWRLQPNHLRDQQLARFDAASVLSLRIQSVNHGEVLMNKVSGEWMLKRFGKTEPANHERIAQLLDRLNIEQIREFISDSATNLEPYGLDKPFLEVSWDIAQTTTTLTFGSGADNQVFARYKDAPHVYRISPSLFTAIPPDITKWRSTKIINASVFAARRLIIAKGEAPALTLQYQADQSSWTGTLANNDITPKIDTAAANEYLQQLLNFTASDWSSDRRDAYIALKNPTLTLQLTLVQAGEDENNAKAQTLIFAPTQPGMDTAIYHGRLDGDPDTFLITRELYRQLTVPLIKE</sequence>
<proteinExistence type="predicted"/>
<feature type="domain" description="DUF4340" evidence="1">
    <location>
        <begin position="69"/>
        <end position="241"/>
    </location>
</feature>
<gene>
    <name evidence="2" type="ORF">FEM03_20435</name>
</gene>
<reference evidence="2 3" key="1">
    <citation type="submission" date="2019-05" db="EMBL/GenBank/DDBJ databases">
        <title>Verrucobacter flavum gen. nov., sp. nov. a new member of the family Verrucomicrobiaceae.</title>
        <authorList>
            <person name="Szuroczki S."/>
            <person name="Abbaszade G."/>
            <person name="Szabo A."/>
            <person name="Felfoldi T."/>
            <person name="Schumann P."/>
            <person name="Boka K."/>
            <person name="Keki Z."/>
            <person name="Toumi M."/>
            <person name="Toth E."/>
        </authorList>
    </citation>
    <scope>NUCLEOTIDE SEQUENCE [LARGE SCALE GENOMIC DNA]</scope>
    <source>
        <strain evidence="2 3">MG-N-17</strain>
    </source>
</reference>
<accession>A0A5R8K954</accession>
<name>A0A5R8K954_9BACT</name>
<evidence type="ECO:0000259" key="1">
    <source>
        <dbReference type="Pfam" id="PF14238"/>
    </source>
</evidence>
<protein>
    <submittedName>
        <fullName evidence="2">DUF4340 domain-containing protein</fullName>
    </submittedName>
</protein>
<evidence type="ECO:0000313" key="3">
    <source>
        <dbReference type="Proteomes" id="UP000306196"/>
    </source>
</evidence>
<comment type="caution">
    <text evidence="2">The sequence shown here is derived from an EMBL/GenBank/DDBJ whole genome shotgun (WGS) entry which is preliminary data.</text>
</comment>
<dbReference type="AlphaFoldDB" id="A0A5R8K954"/>
<dbReference type="Pfam" id="PF14238">
    <property type="entry name" value="DUF4340"/>
    <property type="match status" value="2"/>
</dbReference>
<organism evidence="2 3">
    <name type="scientific">Phragmitibacter flavus</name>
    <dbReference type="NCBI Taxonomy" id="2576071"/>
    <lineage>
        <taxon>Bacteria</taxon>
        <taxon>Pseudomonadati</taxon>
        <taxon>Verrucomicrobiota</taxon>
        <taxon>Verrucomicrobiia</taxon>
        <taxon>Verrucomicrobiales</taxon>
        <taxon>Verrucomicrobiaceae</taxon>
        <taxon>Phragmitibacter</taxon>
    </lineage>
</organism>
<dbReference type="OrthoDB" id="181895at2"/>
<dbReference type="RefSeq" id="WP_138088163.1">
    <property type="nucleotide sequence ID" value="NZ_VAUV01000018.1"/>
</dbReference>
<feature type="domain" description="DUF4340" evidence="1">
    <location>
        <begin position="359"/>
        <end position="532"/>
    </location>
</feature>
<dbReference type="Proteomes" id="UP000306196">
    <property type="component" value="Unassembled WGS sequence"/>
</dbReference>